<organism evidence="2">
    <name type="scientific">Anopheles sinensis</name>
    <name type="common">Mosquito</name>
    <dbReference type="NCBI Taxonomy" id="74873"/>
    <lineage>
        <taxon>Eukaryota</taxon>
        <taxon>Metazoa</taxon>
        <taxon>Ecdysozoa</taxon>
        <taxon>Arthropoda</taxon>
        <taxon>Hexapoda</taxon>
        <taxon>Insecta</taxon>
        <taxon>Pterygota</taxon>
        <taxon>Neoptera</taxon>
        <taxon>Endopterygota</taxon>
        <taxon>Diptera</taxon>
        <taxon>Nematocera</taxon>
        <taxon>Culicoidea</taxon>
        <taxon>Culicidae</taxon>
        <taxon>Anophelinae</taxon>
        <taxon>Anopheles</taxon>
    </lineage>
</organism>
<dbReference type="AlphaFoldDB" id="A0A084VQF7"/>
<proteinExistence type="predicted"/>
<feature type="region of interest" description="Disordered" evidence="1">
    <location>
        <begin position="46"/>
        <end position="70"/>
    </location>
</feature>
<protein>
    <submittedName>
        <fullName evidence="2 3">AraC family transcriptional regulator</fullName>
    </submittedName>
</protein>
<dbReference type="EMBL" id="KE525003">
    <property type="protein sequence ID" value="KFB40201.1"/>
    <property type="molecule type" value="Genomic_DNA"/>
</dbReference>
<gene>
    <name evidence="2" type="ORF">ZHAS_00007575</name>
</gene>
<dbReference type="VEuPathDB" id="VectorBase:ASIC007575"/>
<reference evidence="2 4" key="1">
    <citation type="journal article" date="2014" name="BMC Genomics">
        <title>Genome sequence of Anopheles sinensis provides insight into genetics basis of mosquito competence for malaria parasites.</title>
        <authorList>
            <person name="Zhou D."/>
            <person name="Zhang D."/>
            <person name="Ding G."/>
            <person name="Shi L."/>
            <person name="Hou Q."/>
            <person name="Ye Y."/>
            <person name="Xu Y."/>
            <person name="Zhou H."/>
            <person name="Xiong C."/>
            <person name="Li S."/>
            <person name="Yu J."/>
            <person name="Hong S."/>
            <person name="Yu X."/>
            <person name="Zou P."/>
            <person name="Chen C."/>
            <person name="Chang X."/>
            <person name="Wang W."/>
            <person name="Lv Y."/>
            <person name="Sun Y."/>
            <person name="Ma L."/>
            <person name="Shen B."/>
            <person name="Zhu C."/>
        </authorList>
    </citation>
    <scope>NUCLEOTIDE SEQUENCE [LARGE SCALE GENOMIC DNA]</scope>
</reference>
<name>A0A084VQF7_ANOSI</name>
<dbReference type="EnsemblMetazoa" id="ASIC007575-RA">
    <property type="protein sequence ID" value="ASIC007575-PA"/>
    <property type="gene ID" value="ASIC007575"/>
</dbReference>
<dbReference type="Proteomes" id="UP000030765">
    <property type="component" value="Unassembled WGS sequence"/>
</dbReference>
<feature type="compositionally biased region" description="Basic and acidic residues" evidence="1">
    <location>
        <begin position="48"/>
        <end position="59"/>
    </location>
</feature>
<evidence type="ECO:0000313" key="3">
    <source>
        <dbReference type="EnsemblMetazoa" id="ASIC007575-PA"/>
    </source>
</evidence>
<reference evidence="3" key="2">
    <citation type="submission" date="2020-05" db="UniProtKB">
        <authorList>
            <consortium name="EnsemblMetazoa"/>
        </authorList>
    </citation>
    <scope>IDENTIFICATION</scope>
</reference>
<evidence type="ECO:0000313" key="4">
    <source>
        <dbReference type="Proteomes" id="UP000030765"/>
    </source>
</evidence>
<evidence type="ECO:0000256" key="1">
    <source>
        <dbReference type="SAM" id="MobiDB-lite"/>
    </source>
</evidence>
<keyword evidence="4" id="KW-1185">Reference proteome</keyword>
<sequence>MLGCWAPPRFGELARARDAPAPVSLAQNGLVARGKVFSCPDQCLRPTRNGEHASGEHAKNIAVRSSTNSP</sequence>
<evidence type="ECO:0000313" key="2">
    <source>
        <dbReference type="EMBL" id="KFB40201.1"/>
    </source>
</evidence>
<accession>A0A084VQF7</accession>
<dbReference type="EMBL" id="ATLV01015205">
    <property type="status" value="NOT_ANNOTATED_CDS"/>
    <property type="molecule type" value="Genomic_DNA"/>
</dbReference>